<keyword evidence="3" id="KW-1185">Reference proteome</keyword>
<dbReference type="Proteomes" id="UP000886998">
    <property type="component" value="Unassembled WGS sequence"/>
</dbReference>
<feature type="transmembrane region" description="Helical" evidence="1">
    <location>
        <begin position="32"/>
        <end position="54"/>
    </location>
</feature>
<keyword evidence="1" id="KW-0812">Transmembrane</keyword>
<dbReference type="AlphaFoldDB" id="A0A8X6XNB1"/>
<dbReference type="EMBL" id="BMAV01010009">
    <property type="protein sequence ID" value="GFY54731.1"/>
    <property type="molecule type" value="Genomic_DNA"/>
</dbReference>
<comment type="caution">
    <text evidence="2">The sequence shown here is derived from an EMBL/GenBank/DDBJ whole genome shotgun (WGS) entry which is preliminary data.</text>
</comment>
<proteinExistence type="predicted"/>
<evidence type="ECO:0000313" key="3">
    <source>
        <dbReference type="Proteomes" id="UP000886998"/>
    </source>
</evidence>
<name>A0A8X6XNB1_9ARAC</name>
<keyword evidence="1" id="KW-1133">Transmembrane helix</keyword>
<reference evidence="2" key="1">
    <citation type="submission" date="2020-08" db="EMBL/GenBank/DDBJ databases">
        <title>Multicomponent nature underlies the extraordinary mechanical properties of spider dragline silk.</title>
        <authorList>
            <person name="Kono N."/>
            <person name="Nakamura H."/>
            <person name="Mori M."/>
            <person name="Yoshida Y."/>
            <person name="Ohtoshi R."/>
            <person name="Malay A.D."/>
            <person name="Moran D.A.P."/>
            <person name="Tomita M."/>
            <person name="Numata K."/>
            <person name="Arakawa K."/>
        </authorList>
    </citation>
    <scope>NUCLEOTIDE SEQUENCE</scope>
</reference>
<accession>A0A8X6XNB1</accession>
<evidence type="ECO:0000313" key="2">
    <source>
        <dbReference type="EMBL" id="GFY54731.1"/>
    </source>
</evidence>
<organism evidence="2 3">
    <name type="scientific">Trichonephila inaurata madagascariensis</name>
    <dbReference type="NCBI Taxonomy" id="2747483"/>
    <lineage>
        <taxon>Eukaryota</taxon>
        <taxon>Metazoa</taxon>
        <taxon>Ecdysozoa</taxon>
        <taxon>Arthropoda</taxon>
        <taxon>Chelicerata</taxon>
        <taxon>Arachnida</taxon>
        <taxon>Araneae</taxon>
        <taxon>Araneomorphae</taxon>
        <taxon>Entelegynae</taxon>
        <taxon>Araneoidea</taxon>
        <taxon>Nephilidae</taxon>
        <taxon>Trichonephila</taxon>
        <taxon>Trichonephila inaurata</taxon>
    </lineage>
</organism>
<sequence length="111" mass="12259">MNLFHVELIFAYRFKPKPTYSSNRNIQPWLRFGIHSGLLGTYAISSTSFFVLFLSGNSIYDSSIDNTELIGVIFRSSQLTGTGGRGGTTSLLITNLGHQPTAKILPQRFSA</sequence>
<evidence type="ECO:0000256" key="1">
    <source>
        <dbReference type="SAM" id="Phobius"/>
    </source>
</evidence>
<keyword evidence="1" id="KW-0472">Membrane</keyword>
<gene>
    <name evidence="2" type="ORF">TNIN_252291</name>
</gene>
<protein>
    <submittedName>
        <fullName evidence="2">Uncharacterized protein</fullName>
    </submittedName>
</protein>